<name>A0A328D7W3_9ASTE</name>
<keyword evidence="4" id="KW-0539">Nucleus</keyword>
<organism evidence="6 7">
    <name type="scientific">Cuscuta australis</name>
    <dbReference type="NCBI Taxonomy" id="267555"/>
    <lineage>
        <taxon>Eukaryota</taxon>
        <taxon>Viridiplantae</taxon>
        <taxon>Streptophyta</taxon>
        <taxon>Embryophyta</taxon>
        <taxon>Tracheophyta</taxon>
        <taxon>Spermatophyta</taxon>
        <taxon>Magnoliopsida</taxon>
        <taxon>eudicotyledons</taxon>
        <taxon>Gunneridae</taxon>
        <taxon>Pentapetalae</taxon>
        <taxon>asterids</taxon>
        <taxon>lamiids</taxon>
        <taxon>Solanales</taxon>
        <taxon>Convolvulaceae</taxon>
        <taxon>Cuscuteae</taxon>
        <taxon>Cuscuta</taxon>
        <taxon>Cuscuta subgen. Grammica</taxon>
        <taxon>Cuscuta sect. Cleistogrammica</taxon>
    </lineage>
</organism>
<evidence type="ECO:0000256" key="2">
    <source>
        <dbReference type="ARBA" id="ARBA00023015"/>
    </source>
</evidence>
<evidence type="ECO:0000313" key="7">
    <source>
        <dbReference type="Proteomes" id="UP000249390"/>
    </source>
</evidence>
<evidence type="ECO:0008006" key="8">
    <source>
        <dbReference type="Google" id="ProtNLM"/>
    </source>
</evidence>
<dbReference type="GO" id="GO:0005634">
    <property type="term" value="C:nucleus"/>
    <property type="evidence" value="ECO:0007669"/>
    <property type="project" value="UniProtKB-SubCell"/>
</dbReference>
<evidence type="ECO:0000256" key="5">
    <source>
        <dbReference type="SAM" id="MobiDB-lite"/>
    </source>
</evidence>
<sequence length="85" mass="9996">MGNVKGHQFKNIVSERKRKRKVSKRLYALRRLVPNVSSACRTSRSPLLRPLHSSSPKRHRSSHLGDDDHHIHHRRRATFKVDKNE</sequence>
<feature type="region of interest" description="Disordered" evidence="5">
    <location>
        <begin position="1"/>
        <end position="22"/>
    </location>
</feature>
<protein>
    <recommendedName>
        <fullName evidence="8">BHLH domain-containing protein</fullName>
    </recommendedName>
</protein>
<keyword evidence="2" id="KW-0805">Transcription regulation</keyword>
<feature type="region of interest" description="Disordered" evidence="5">
    <location>
        <begin position="41"/>
        <end position="85"/>
    </location>
</feature>
<reference evidence="6 7" key="1">
    <citation type="submission" date="2018-06" db="EMBL/GenBank/DDBJ databases">
        <title>The Genome of Cuscuta australis (Dodder) Provides Insight into the Evolution of Plant Parasitism.</title>
        <authorList>
            <person name="Liu H."/>
        </authorList>
    </citation>
    <scope>NUCLEOTIDE SEQUENCE [LARGE SCALE GENOMIC DNA]</scope>
    <source>
        <strain evidence="7">cv. Yunnan</strain>
        <tissue evidence="6">Vines</tissue>
    </source>
</reference>
<dbReference type="Proteomes" id="UP000249390">
    <property type="component" value="Unassembled WGS sequence"/>
</dbReference>
<evidence type="ECO:0000256" key="3">
    <source>
        <dbReference type="ARBA" id="ARBA00023163"/>
    </source>
</evidence>
<dbReference type="InterPro" id="IPR036638">
    <property type="entry name" value="HLH_DNA-bd_sf"/>
</dbReference>
<evidence type="ECO:0000256" key="4">
    <source>
        <dbReference type="ARBA" id="ARBA00023242"/>
    </source>
</evidence>
<dbReference type="GO" id="GO:0046983">
    <property type="term" value="F:protein dimerization activity"/>
    <property type="evidence" value="ECO:0007669"/>
    <property type="project" value="InterPro"/>
</dbReference>
<dbReference type="SUPFAM" id="SSF47459">
    <property type="entry name" value="HLH, helix-loop-helix DNA-binding domain"/>
    <property type="match status" value="1"/>
</dbReference>
<evidence type="ECO:0000313" key="6">
    <source>
        <dbReference type="EMBL" id="RAL41626.1"/>
    </source>
</evidence>
<accession>A0A328D7W3</accession>
<dbReference type="EMBL" id="NQVE01000186">
    <property type="protein sequence ID" value="RAL41626.1"/>
    <property type="molecule type" value="Genomic_DNA"/>
</dbReference>
<keyword evidence="3" id="KW-0804">Transcription</keyword>
<comment type="subcellular location">
    <subcellularLocation>
        <location evidence="1">Nucleus</location>
    </subcellularLocation>
</comment>
<keyword evidence="7" id="KW-1185">Reference proteome</keyword>
<feature type="compositionally biased region" description="Low complexity" evidence="5">
    <location>
        <begin position="41"/>
        <end position="54"/>
    </location>
</feature>
<gene>
    <name evidence="6" type="ORF">DM860_013160</name>
</gene>
<comment type="caution">
    <text evidence="6">The sequence shown here is derived from an EMBL/GenBank/DDBJ whole genome shotgun (WGS) entry which is preliminary data.</text>
</comment>
<proteinExistence type="predicted"/>
<dbReference type="AlphaFoldDB" id="A0A328D7W3"/>
<evidence type="ECO:0000256" key="1">
    <source>
        <dbReference type="ARBA" id="ARBA00004123"/>
    </source>
</evidence>